<dbReference type="EMBL" id="CP060636">
    <property type="protein sequence ID" value="QNM12944.1"/>
    <property type="molecule type" value="Genomic_DNA"/>
</dbReference>
<name>A0A7G9GQ62_9FIRM</name>
<gene>
    <name evidence="1" type="ORF">H9Q80_03030</name>
</gene>
<keyword evidence="2" id="KW-1185">Reference proteome</keyword>
<dbReference type="Proteomes" id="UP000515856">
    <property type="component" value="Chromosome"/>
</dbReference>
<evidence type="ECO:0000313" key="2">
    <source>
        <dbReference type="Proteomes" id="UP000515856"/>
    </source>
</evidence>
<dbReference type="Gene3D" id="3.40.50.300">
    <property type="entry name" value="P-loop containing nucleotide triphosphate hydrolases"/>
    <property type="match status" value="1"/>
</dbReference>
<dbReference type="GO" id="GO:0016301">
    <property type="term" value="F:kinase activity"/>
    <property type="evidence" value="ECO:0007669"/>
    <property type="project" value="UniProtKB-KW"/>
</dbReference>
<sequence>MKKSLFMDSEYCSMGRWISAIVADALDMKFYEAKHLIQFADEEWLTEEYLRNFDLSLIGRNPDELKDDEEFQRVYQAISKAILIAIEQGPCIIHERAAAEVVKNKTEFLNVLLYNTNIEHKLPRINVDPLYDVSNATKEDKLKILYQEDEIRKNYHNAVCTSRWGDKKTYDICLDSDKLSREKCAEILIEALKDVSLDMETCKKIIAKVF</sequence>
<dbReference type="InterPro" id="IPR027417">
    <property type="entry name" value="P-loop_NTPase"/>
</dbReference>
<dbReference type="RefSeq" id="WP_117455766.1">
    <property type="nucleotide sequence ID" value="NZ_CP060636.1"/>
</dbReference>
<evidence type="ECO:0000313" key="1">
    <source>
        <dbReference type="EMBL" id="QNM12944.1"/>
    </source>
</evidence>
<keyword evidence="1" id="KW-0418">Kinase</keyword>
<proteinExistence type="predicted"/>
<dbReference type="AlphaFoldDB" id="A0A7G9GQ62"/>
<organism evidence="1 2">
    <name type="scientific">[Eubacterium] hominis</name>
    <dbReference type="NCBI Taxonomy" id="2764325"/>
    <lineage>
        <taxon>Bacteria</taxon>
        <taxon>Bacillati</taxon>
        <taxon>Bacillota</taxon>
        <taxon>Erysipelotrichia</taxon>
        <taxon>Erysipelotrichales</taxon>
        <taxon>Erysipelotrichaceae</taxon>
        <taxon>Amedibacillus</taxon>
    </lineage>
</organism>
<dbReference type="KEGG" id="ehn:H9Q80_03030"/>
<dbReference type="Pfam" id="PF13189">
    <property type="entry name" value="Cytidylate_kin2"/>
    <property type="match status" value="1"/>
</dbReference>
<protein>
    <submittedName>
        <fullName evidence="1">Cytidylate kinase family protein</fullName>
    </submittedName>
</protein>
<reference evidence="1 2" key="1">
    <citation type="submission" date="2020-08" db="EMBL/GenBank/DDBJ databases">
        <authorList>
            <person name="Liu C."/>
            <person name="Sun Q."/>
        </authorList>
    </citation>
    <scope>NUCLEOTIDE SEQUENCE [LARGE SCALE GENOMIC DNA]</scope>
    <source>
        <strain evidence="1 2">NSJ-61</strain>
    </source>
</reference>
<keyword evidence="1" id="KW-0808">Transferase</keyword>
<accession>A0A7G9GQ62</accession>